<evidence type="ECO:0000259" key="1">
    <source>
        <dbReference type="PROSITE" id="PS51186"/>
    </source>
</evidence>
<dbReference type="Gene3D" id="3.40.630.30">
    <property type="match status" value="1"/>
</dbReference>
<dbReference type="SUPFAM" id="SSF55729">
    <property type="entry name" value="Acyl-CoA N-acyltransferases (Nat)"/>
    <property type="match status" value="1"/>
</dbReference>
<dbReference type="PROSITE" id="PS51186">
    <property type="entry name" value="GNAT"/>
    <property type="match status" value="1"/>
</dbReference>
<comment type="caution">
    <text evidence="2">The sequence shown here is derived from an EMBL/GenBank/DDBJ whole genome shotgun (WGS) entry which is preliminary data.</text>
</comment>
<gene>
    <name evidence="2" type="ORF">CWE06_09655</name>
</gene>
<dbReference type="InterPro" id="IPR000182">
    <property type="entry name" value="GNAT_dom"/>
</dbReference>
<dbReference type="InterPro" id="IPR016181">
    <property type="entry name" value="Acyl_CoA_acyltransferase"/>
</dbReference>
<dbReference type="GO" id="GO:0016747">
    <property type="term" value="F:acyltransferase activity, transferring groups other than amino-acyl groups"/>
    <property type="evidence" value="ECO:0007669"/>
    <property type="project" value="InterPro"/>
</dbReference>
<dbReference type="AlphaFoldDB" id="A0A432VRD9"/>
<evidence type="ECO:0000313" key="3">
    <source>
        <dbReference type="Proteomes" id="UP000288212"/>
    </source>
</evidence>
<feature type="domain" description="N-acetyltransferase" evidence="1">
    <location>
        <begin position="7"/>
        <end position="146"/>
    </location>
</feature>
<reference evidence="2 3" key="1">
    <citation type="journal article" date="2011" name="Front. Microbiol.">
        <title>Genomic signatures of strain selection and enhancement in Bacillus atrophaeus var. globigii, a historical biowarfare simulant.</title>
        <authorList>
            <person name="Gibbons H.S."/>
            <person name="Broomall S.M."/>
            <person name="McNew L.A."/>
            <person name="Daligault H."/>
            <person name="Chapman C."/>
            <person name="Bruce D."/>
            <person name="Karavis M."/>
            <person name="Krepps M."/>
            <person name="McGregor P.A."/>
            <person name="Hong C."/>
            <person name="Park K.H."/>
            <person name="Akmal A."/>
            <person name="Feldman A."/>
            <person name="Lin J.S."/>
            <person name="Chang W.E."/>
            <person name="Higgs B.W."/>
            <person name="Demirev P."/>
            <person name="Lindquist J."/>
            <person name="Liem A."/>
            <person name="Fochler E."/>
            <person name="Read T.D."/>
            <person name="Tapia R."/>
            <person name="Johnson S."/>
            <person name="Bishop-Lilly K.A."/>
            <person name="Detter C."/>
            <person name="Han C."/>
            <person name="Sozhamannan S."/>
            <person name="Rosenzweig C.N."/>
            <person name="Skowronski E.W."/>
        </authorList>
    </citation>
    <scope>NUCLEOTIDE SEQUENCE [LARGE SCALE GENOMIC DNA]</scope>
    <source>
        <strain evidence="2 3">AK5</strain>
    </source>
</reference>
<dbReference type="CDD" id="cd04301">
    <property type="entry name" value="NAT_SF"/>
    <property type="match status" value="1"/>
</dbReference>
<proteinExistence type="predicted"/>
<accession>A0A432VRD9</accession>
<dbReference type="EMBL" id="PIPI01000007">
    <property type="protein sequence ID" value="RUO18853.1"/>
    <property type="molecule type" value="Genomic_DNA"/>
</dbReference>
<sequence length="146" mass="17014">MLRFRVSTFDELNTRQLHDILRLRQDIFIVEQNCPYHDIDGTDANWLHLCGYDDEGLVAYTRLHCPGNETSEIGRVVVHQRGRGKNYGRLLMERAMTEILARAPEQPIELNAQTYLLEFYGSLGFVAIGDEYLEDGIPHKLMEYRR</sequence>
<dbReference type="Proteomes" id="UP000288212">
    <property type="component" value="Unassembled WGS sequence"/>
</dbReference>
<evidence type="ECO:0000313" key="2">
    <source>
        <dbReference type="EMBL" id="RUO18853.1"/>
    </source>
</evidence>
<keyword evidence="3" id="KW-1185">Reference proteome</keyword>
<organism evidence="2 3">
    <name type="scientific">Aliidiomarina haloalkalitolerans</name>
    <dbReference type="NCBI Taxonomy" id="859059"/>
    <lineage>
        <taxon>Bacteria</taxon>
        <taxon>Pseudomonadati</taxon>
        <taxon>Pseudomonadota</taxon>
        <taxon>Gammaproteobacteria</taxon>
        <taxon>Alteromonadales</taxon>
        <taxon>Idiomarinaceae</taxon>
        <taxon>Aliidiomarina</taxon>
    </lineage>
</organism>
<keyword evidence="2" id="KW-0808">Transferase</keyword>
<dbReference type="RefSeq" id="WP_126793554.1">
    <property type="nucleotide sequence ID" value="NZ_PIPI01000007.1"/>
</dbReference>
<name>A0A432VRD9_9GAMM</name>
<dbReference type="Pfam" id="PF13673">
    <property type="entry name" value="Acetyltransf_10"/>
    <property type="match status" value="1"/>
</dbReference>
<protein>
    <submittedName>
        <fullName evidence="2">GNAT family N-acetyltransferase</fullName>
    </submittedName>
</protein>
<dbReference type="OrthoDB" id="9796171at2"/>